<dbReference type="OrthoDB" id="4558319at2"/>
<evidence type="ECO:0000313" key="1">
    <source>
        <dbReference type="EMBL" id="KAA8880377.1"/>
    </source>
</evidence>
<dbReference type="RefSeq" id="WP_150407701.1">
    <property type="nucleotide sequence ID" value="NZ_VXLC01000035.1"/>
</dbReference>
<accession>A0A5N0DTG5</accession>
<protein>
    <submittedName>
        <fullName evidence="1">Uncharacterized protein</fullName>
    </submittedName>
</protein>
<comment type="caution">
    <text evidence="1">The sequence shown here is derived from an EMBL/GenBank/DDBJ whole genome shotgun (WGS) entry which is preliminary data.</text>
</comment>
<name>A0A5N0DTG5_9NOCA</name>
<dbReference type="Proteomes" id="UP000323876">
    <property type="component" value="Unassembled WGS sequence"/>
</dbReference>
<dbReference type="EMBL" id="VXLC01000035">
    <property type="protein sequence ID" value="KAA8880377.1"/>
    <property type="molecule type" value="Genomic_DNA"/>
</dbReference>
<gene>
    <name evidence="1" type="ORF">F3087_41640</name>
</gene>
<organism evidence="1 2">
    <name type="scientific">Nocardia colli</name>
    <dbReference type="NCBI Taxonomy" id="2545717"/>
    <lineage>
        <taxon>Bacteria</taxon>
        <taxon>Bacillati</taxon>
        <taxon>Actinomycetota</taxon>
        <taxon>Actinomycetes</taxon>
        <taxon>Mycobacteriales</taxon>
        <taxon>Nocardiaceae</taxon>
        <taxon>Nocardia</taxon>
    </lineage>
</organism>
<sequence length="194" mass="21434">MPTFKLVPRPQANATNHGAAYDISPTEEAPIHGHVFVDVTDHLLYVDSRLEPRPAVVFRFFGLTVADHDVGNPSCTVEFIPDWAGPTTHVGLVILGEQGHLNVRLGPRVNVFPPVVTAQLCDLMIAITRDFLTDLRVAKHRYDAAEQYRNNAALAHEQAQINEQLTHQAFLEARTICDAAFALLNAVSQPKPSR</sequence>
<evidence type="ECO:0000313" key="2">
    <source>
        <dbReference type="Proteomes" id="UP000323876"/>
    </source>
</evidence>
<dbReference type="AlphaFoldDB" id="A0A5N0DTG5"/>
<proteinExistence type="predicted"/>
<keyword evidence="2" id="KW-1185">Reference proteome</keyword>
<reference evidence="1 2" key="1">
    <citation type="submission" date="2019-09" db="EMBL/GenBank/DDBJ databases">
        <authorList>
            <person name="Wang X."/>
        </authorList>
    </citation>
    <scope>NUCLEOTIDE SEQUENCE [LARGE SCALE GENOMIC DNA]</scope>
    <source>
        <strain evidence="1 2">CICC 11023</strain>
    </source>
</reference>